<dbReference type="RefSeq" id="WP_195170289.1">
    <property type="nucleotide sequence ID" value="NZ_CP062983.1"/>
</dbReference>
<dbReference type="Proteomes" id="UP000594468">
    <property type="component" value="Chromosome"/>
</dbReference>
<sequence>MRRCLSLLVLLMCFILPVLAQEDETPQAANACSVVTETTFTAGAGTVPANSQVAIENIYTGRVDYGTADSEGGFAIETVGLRDMPYRVYRAPSIPQTMRTAGDVPDTSARLMMAPLSDSFVAGGQLAYGGGTWLASGTFDLSDVQPGDEVRGSVEVVFIAPDTNPELPLTIVGDLSLQPILDGDGAPLMPASETWSATLTSSGLPILGEADAPFPWLTAITDDICVDAEAGLFAFTLDFQGVVPETLGEGWYQLVLSGRVAVADSEAADWYDNRLLSVNGTRFNGVGDPGTSQVALPIFLAVGPVGDVPTLHLDTVVFMNGVQFNTSHVPWPENRLLADWQALFADDLVMWDGESYYLGDSPGQSLQEPTSEPLHILPDVLPGTPYEIGNGFLPGFTIQPILNLRDAQADVTLRFYPLQGEPETRTWALSLQHGVALNIDAFSFDVPGHYVVEYAVRGVDADEQMWSGDLSAAGVVDSGDSLMVPQGARGVAGYTGDPYGQQQAWFDMAVYPDDNPYLPPIVNWPAFSGDVAYLPDNAEVGMQPVLHIPGPADDAFALFSAVRPDVRVRQAVTRTGVSLPGLIWRNDDLLDGQMGAGMTGNRQGDLVFLFGGVVDDGGAVGGYASLAVITDDDETARVVPPFQQPLIDDESMLILPTTLRPGQVYTLGAVDAFAGQVAPTLPADVMLTATAPSGAQYTVQAHANRFGHVAALDAPLTFDEVGIWQMNISASFTGQTSASMITTPVTGGVPGVETNYAVYVVPEDAPDLQGPLPQVAPGQPVYLSVNVPEGWTDLNAHVTVSTASQMLDMTELVVSGERIAYSYSPANFRTEAPNLEPNGTGSGPAAADVVMVTFAITGLDADGQAVTATHTYSILHDRVR</sequence>
<keyword evidence="3" id="KW-1185">Reference proteome</keyword>
<evidence type="ECO:0000313" key="2">
    <source>
        <dbReference type="EMBL" id="QPC82220.1"/>
    </source>
</evidence>
<name>A0A7S8E8C6_9CHLR</name>
<evidence type="ECO:0000313" key="3">
    <source>
        <dbReference type="Proteomes" id="UP000594468"/>
    </source>
</evidence>
<dbReference type="KEGG" id="pmet:G4Y79_21430"/>
<reference evidence="2 3" key="1">
    <citation type="submission" date="2020-02" db="EMBL/GenBank/DDBJ databases">
        <authorList>
            <person name="Zheng R.K."/>
            <person name="Sun C.M."/>
        </authorList>
    </citation>
    <scope>NUCLEOTIDE SEQUENCE [LARGE SCALE GENOMIC DNA]</scope>
    <source>
        <strain evidence="3">rifampicinis</strain>
    </source>
</reference>
<dbReference type="AlphaFoldDB" id="A0A7S8E8C6"/>
<proteinExistence type="predicted"/>
<organism evidence="2 3">
    <name type="scientific">Phototrophicus methaneseepsis</name>
    <dbReference type="NCBI Taxonomy" id="2710758"/>
    <lineage>
        <taxon>Bacteria</taxon>
        <taxon>Bacillati</taxon>
        <taxon>Chloroflexota</taxon>
        <taxon>Candidatus Thermofontia</taxon>
        <taxon>Phototrophicales</taxon>
        <taxon>Phototrophicaceae</taxon>
        <taxon>Phototrophicus</taxon>
    </lineage>
</organism>
<feature type="signal peptide" evidence="1">
    <location>
        <begin position="1"/>
        <end position="20"/>
    </location>
</feature>
<dbReference type="EMBL" id="CP062983">
    <property type="protein sequence ID" value="QPC82220.1"/>
    <property type="molecule type" value="Genomic_DNA"/>
</dbReference>
<accession>A0A7S8E8C6</accession>
<keyword evidence="1" id="KW-0732">Signal</keyword>
<protein>
    <submittedName>
        <fullName evidence="2">Uncharacterized protein</fullName>
    </submittedName>
</protein>
<feature type="chain" id="PRO_5032631432" evidence="1">
    <location>
        <begin position="21"/>
        <end position="880"/>
    </location>
</feature>
<gene>
    <name evidence="2" type="ORF">G4Y79_21430</name>
</gene>
<evidence type="ECO:0000256" key="1">
    <source>
        <dbReference type="SAM" id="SignalP"/>
    </source>
</evidence>